<dbReference type="Gene3D" id="3.40.50.300">
    <property type="entry name" value="P-loop containing nucleotide triphosphate hydrolases"/>
    <property type="match status" value="1"/>
</dbReference>
<dbReference type="AlphaFoldDB" id="A0A0L6TWQ2"/>
<name>A0A0L6TWQ2_9FIRM</name>
<feature type="domain" description="4Fe-4S ferredoxin-type" evidence="4">
    <location>
        <begin position="88"/>
        <end position="115"/>
    </location>
</feature>
<dbReference type="OrthoDB" id="9800558at2"/>
<organism evidence="5 6">
    <name type="scientific">Acetobacterium bakii</name>
    <dbReference type="NCBI Taxonomy" id="52689"/>
    <lineage>
        <taxon>Bacteria</taxon>
        <taxon>Bacillati</taxon>
        <taxon>Bacillota</taxon>
        <taxon>Clostridia</taxon>
        <taxon>Eubacteriales</taxon>
        <taxon>Eubacteriaceae</taxon>
        <taxon>Acetobacterium</taxon>
    </lineage>
</organism>
<evidence type="ECO:0000313" key="5">
    <source>
        <dbReference type="EMBL" id="KNZ40699.1"/>
    </source>
</evidence>
<keyword evidence="3" id="KW-0411">Iron-sulfur</keyword>
<evidence type="ECO:0000259" key="4">
    <source>
        <dbReference type="PROSITE" id="PS51379"/>
    </source>
</evidence>
<dbReference type="InterPro" id="IPR017896">
    <property type="entry name" value="4Fe4S_Fe-S-bd"/>
</dbReference>
<dbReference type="PROSITE" id="PS00198">
    <property type="entry name" value="4FE4S_FER_1"/>
    <property type="match status" value="1"/>
</dbReference>
<dbReference type="PANTHER" id="PTHR43063:SF1">
    <property type="entry name" value="4FE-4S CLUSTER CONTAINING PARA FAMILY ATPASE PROTEIN"/>
    <property type="match status" value="1"/>
</dbReference>
<proteinExistence type="predicted"/>
<dbReference type="InterPro" id="IPR027417">
    <property type="entry name" value="P-loop_NTPase"/>
</dbReference>
<dbReference type="PATRIC" id="fig|52689.4.peg.2740"/>
<dbReference type="PROSITE" id="PS51379">
    <property type="entry name" value="4FE4S_FER_2"/>
    <property type="match status" value="2"/>
</dbReference>
<feature type="domain" description="4Fe-4S ferredoxin-type" evidence="4">
    <location>
        <begin position="57"/>
        <end position="87"/>
    </location>
</feature>
<dbReference type="Gene3D" id="3.30.70.20">
    <property type="match status" value="1"/>
</dbReference>
<sequence>MKLAVLSGKGGTGKTLVSVNLAAVAGHSVYVDCDVEEPNGHLFFKPSGVENEKVTIKIPIVDEDLCNGCRICVDFCKFNALASIIGKLIVFDEICHSCGGCIMLCPNKALTEKDKVIGEIQKGISEEVKVFSGILNTGEVSGIPIIKKLFSEISDEQEMIFVDCPPGSACIVMESIRDADYCILVAEPTLFGLHNLQMVYELVKIFNKPYGVVINKCLEGENLIKKFCLENGIKVLDEIPYDKELGKINSNAEIASRVSPKYHALFSALLQTVTKEVSHEAITHS</sequence>
<dbReference type="InterPro" id="IPR017900">
    <property type="entry name" value="4Fe4S_Fe_S_CS"/>
</dbReference>
<dbReference type="RefSeq" id="WP_050741421.1">
    <property type="nucleotide sequence ID" value="NZ_LGYO01000045.1"/>
</dbReference>
<dbReference type="InterPro" id="IPR002586">
    <property type="entry name" value="CobQ/CobB/MinD/ParA_Nub-bd_dom"/>
</dbReference>
<dbReference type="SUPFAM" id="SSF54862">
    <property type="entry name" value="4Fe-4S ferredoxins"/>
    <property type="match status" value="1"/>
</dbReference>
<keyword evidence="6" id="KW-1185">Reference proteome</keyword>
<comment type="caution">
    <text evidence="5">The sequence shown here is derived from an EMBL/GenBank/DDBJ whole genome shotgun (WGS) entry which is preliminary data.</text>
</comment>
<reference evidence="6" key="1">
    <citation type="submission" date="2015-07" db="EMBL/GenBank/DDBJ databases">
        <title>Draft genome sequence of Acetobacterium bakii DSM 8293, a potential psychrophilic chemical producer through syngas fermentation.</title>
        <authorList>
            <person name="Song Y."/>
            <person name="Hwang S."/>
            <person name="Cho B.-K."/>
        </authorList>
    </citation>
    <scope>NUCLEOTIDE SEQUENCE [LARGE SCALE GENOMIC DNA]</scope>
    <source>
        <strain evidence="6">DSM 8239</strain>
    </source>
</reference>
<dbReference type="PANTHER" id="PTHR43063">
    <property type="entry name" value="4FE-4S CLUSTER CONTAINING PARA FAMILY ATPASE PROTEIN"/>
    <property type="match status" value="1"/>
</dbReference>
<evidence type="ECO:0000256" key="1">
    <source>
        <dbReference type="ARBA" id="ARBA00022723"/>
    </source>
</evidence>
<keyword evidence="2" id="KW-0408">Iron</keyword>
<dbReference type="EMBL" id="LGYO01000045">
    <property type="protein sequence ID" value="KNZ40699.1"/>
    <property type="molecule type" value="Genomic_DNA"/>
</dbReference>
<dbReference type="SUPFAM" id="SSF52540">
    <property type="entry name" value="P-loop containing nucleoside triphosphate hydrolases"/>
    <property type="match status" value="1"/>
</dbReference>
<evidence type="ECO:0000313" key="6">
    <source>
        <dbReference type="Proteomes" id="UP000036873"/>
    </source>
</evidence>
<evidence type="ECO:0000256" key="2">
    <source>
        <dbReference type="ARBA" id="ARBA00023004"/>
    </source>
</evidence>
<dbReference type="STRING" id="52689.AKG39_16045"/>
<evidence type="ECO:0000256" key="3">
    <source>
        <dbReference type="ARBA" id="ARBA00023014"/>
    </source>
</evidence>
<dbReference type="GO" id="GO:0051536">
    <property type="term" value="F:iron-sulfur cluster binding"/>
    <property type="evidence" value="ECO:0007669"/>
    <property type="project" value="UniProtKB-KW"/>
</dbReference>
<accession>A0A0L6TWQ2</accession>
<gene>
    <name evidence="5" type="ORF">AKG39_16045</name>
</gene>
<protein>
    <submittedName>
        <fullName evidence="5">ATPase</fullName>
    </submittedName>
</protein>
<keyword evidence="1" id="KW-0479">Metal-binding</keyword>
<dbReference type="Pfam" id="PF01656">
    <property type="entry name" value="CbiA"/>
    <property type="match status" value="1"/>
</dbReference>
<dbReference type="GO" id="GO:0046872">
    <property type="term" value="F:metal ion binding"/>
    <property type="evidence" value="ECO:0007669"/>
    <property type="project" value="UniProtKB-KW"/>
</dbReference>
<dbReference type="Proteomes" id="UP000036873">
    <property type="component" value="Unassembled WGS sequence"/>
</dbReference>
<dbReference type="Pfam" id="PF00037">
    <property type="entry name" value="Fer4"/>
    <property type="match status" value="1"/>
</dbReference>